<dbReference type="OrthoDB" id="5794312at2759"/>
<dbReference type="InterPro" id="IPR008984">
    <property type="entry name" value="SMAD_FHA_dom_sf"/>
</dbReference>
<dbReference type="Gene3D" id="2.60.200.10">
    <property type="match status" value="1"/>
</dbReference>
<dbReference type="GO" id="GO:0071144">
    <property type="term" value="C:heteromeric SMAD protein complex"/>
    <property type="evidence" value="ECO:0007669"/>
    <property type="project" value="TreeGrafter"/>
</dbReference>
<dbReference type="Pfam" id="PF03166">
    <property type="entry name" value="MH2"/>
    <property type="match status" value="1"/>
</dbReference>
<dbReference type="GO" id="GO:0030154">
    <property type="term" value="P:cell differentiation"/>
    <property type="evidence" value="ECO:0007669"/>
    <property type="project" value="TreeGrafter"/>
</dbReference>
<reference evidence="4" key="1">
    <citation type="submission" date="2018-11" db="EMBL/GenBank/DDBJ databases">
        <authorList>
            <consortium name="Pathogen Informatics"/>
        </authorList>
    </citation>
    <scope>NUCLEOTIDE SEQUENCE</scope>
</reference>
<feature type="domain" description="MH2" evidence="3">
    <location>
        <begin position="21"/>
        <end position="169"/>
    </location>
</feature>
<protein>
    <recommendedName>
        <fullName evidence="3">MH2 domain-containing protein</fullName>
    </recommendedName>
</protein>
<dbReference type="GO" id="GO:0060395">
    <property type="term" value="P:SMAD protein signal transduction"/>
    <property type="evidence" value="ECO:0007669"/>
    <property type="project" value="TreeGrafter"/>
</dbReference>
<dbReference type="InterPro" id="IPR017855">
    <property type="entry name" value="SMAD-like_dom_sf"/>
</dbReference>
<sequence length="169" mass="19317">MKQHSLSISDVAEAFPEPLHWCSVFYYELKMRVGDVFHADRSSLTIDGFTEPCYRGDRFSLGSLSQVNRPLQVEMTRRHIGRGLRFHYFSGEVYVECLSDAAIFVQSPSCNRFHGWHPATVVKIPPSKLIDSLDSATRSYETVFSLTHMCAIRISFVKGWGADYRSKML</sequence>
<dbReference type="GO" id="GO:0009653">
    <property type="term" value="P:anatomical structure morphogenesis"/>
    <property type="evidence" value="ECO:0007669"/>
    <property type="project" value="TreeGrafter"/>
</dbReference>
<keyword evidence="5" id="KW-1185">Reference proteome</keyword>
<accession>A0A3S5AC63</accession>
<dbReference type="GO" id="GO:0070411">
    <property type="term" value="F:I-SMAD binding"/>
    <property type="evidence" value="ECO:0007669"/>
    <property type="project" value="TreeGrafter"/>
</dbReference>
<dbReference type="AlphaFoldDB" id="A0A3S5AC63"/>
<evidence type="ECO:0000313" key="5">
    <source>
        <dbReference type="Proteomes" id="UP000784294"/>
    </source>
</evidence>
<dbReference type="Proteomes" id="UP000784294">
    <property type="component" value="Unassembled WGS sequence"/>
</dbReference>
<keyword evidence="2" id="KW-0804">Transcription</keyword>
<dbReference type="SMART" id="SM00524">
    <property type="entry name" value="DWB"/>
    <property type="match status" value="1"/>
</dbReference>
<name>A0A3S5AC63_9PLAT</name>
<organism evidence="4 5">
    <name type="scientific">Protopolystoma xenopodis</name>
    <dbReference type="NCBI Taxonomy" id="117903"/>
    <lineage>
        <taxon>Eukaryota</taxon>
        <taxon>Metazoa</taxon>
        <taxon>Spiralia</taxon>
        <taxon>Lophotrochozoa</taxon>
        <taxon>Platyhelminthes</taxon>
        <taxon>Monogenea</taxon>
        <taxon>Polyopisthocotylea</taxon>
        <taxon>Polystomatidea</taxon>
        <taxon>Polystomatidae</taxon>
        <taxon>Protopolystoma</taxon>
    </lineage>
</organism>
<proteinExistence type="predicted"/>
<dbReference type="PROSITE" id="PS51076">
    <property type="entry name" value="MH2"/>
    <property type="match status" value="1"/>
</dbReference>
<evidence type="ECO:0000256" key="1">
    <source>
        <dbReference type="ARBA" id="ARBA00023015"/>
    </source>
</evidence>
<dbReference type="InterPro" id="IPR001132">
    <property type="entry name" value="SMAD_dom_Dwarfin-type"/>
</dbReference>
<gene>
    <name evidence="4" type="ORF">PXEA_LOCUS26540</name>
</gene>
<dbReference type="GO" id="GO:0000978">
    <property type="term" value="F:RNA polymerase II cis-regulatory region sequence-specific DNA binding"/>
    <property type="evidence" value="ECO:0007669"/>
    <property type="project" value="TreeGrafter"/>
</dbReference>
<dbReference type="EMBL" id="CAAALY010245174">
    <property type="protein sequence ID" value="VEL33100.1"/>
    <property type="molecule type" value="Genomic_DNA"/>
</dbReference>
<dbReference type="GO" id="GO:0032924">
    <property type="term" value="P:activin receptor signaling pathway"/>
    <property type="evidence" value="ECO:0007669"/>
    <property type="project" value="TreeGrafter"/>
</dbReference>
<dbReference type="PANTHER" id="PTHR13703:SF25">
    <property type="entry name" value="MOTHERS AGAINST DECAPENTAPLEGIC HOMOLOG"/>
    <property type="match status" value="1"/>
</dbReference>
<dbReference type="PANTHER" id="PTHR13703">
    <property type="entry name" value="SMAD"/>
    <property type="match status" value="1"/>
</dbReference>
<comment type="caution">
    <text evidence="4">The sequence shown here is derived from an EMBL/GenBank/DDBJ whole genome shotgun (WGS) entry which is preliminary data.</text>
</comment>
<evidence type="ECO:0000256" key="2">
    <source>
        <dbReference type="ARBA" id="ARBA00023163"/>
    </source>
</evidence>
<dbReference type="GO" id="GO:0000981">
    <property type="term" value="F:DNA-binding transcription factor activity, RNA polymerase II-specific"/>
    <property type="evidence" value="ECO:0007669"/>
    <property type="project" value="TreeGrafter"/>
</dbReference>
<dbReference type="GO" id="GO:0045944">
    <property type="term" value="P:positive regulation of transcription by RNA polymerase II"/>
    <property type="evidence" value="ECO:0007669"/>
    <property type="project" value="TreeGrafter"/>
</dbReference>
<keyword evidence="1" id="KW-0805">Transcription regulation</keyword>
<dbReference type="SUPFAM" id="SSF49879">
    <property type="entry name" value="SMAD/FHA domain"/>
    <property type="match status" value="1"/>
</dbReference>
<evidence type="ECO:0000259" key="3">
    <source>
        <dbReference type="PROSITE" id="PS51076"/>
    </source>
</evidence>
<evidence type="ECO:0000313" key="4">
    <source>
        <dbReference type="EMBL" id="VEL33100.1"/>
    </source>
</evidence>
<dbReference type="InterPro" id="IPR013790">
    <property type="entry name" value="Dwarfin"/>
</dbReference>